<proteinExistence type="predicted"/>
<evidence type="ECO:0000256" key="1">
    <source>
        <dbReference type="SAM" id="MobiDB-lite"/>
    </source>
</evidence>
<name>J9AM38_WUCBA</name>
<protein>
    <submittedName>
        <fullName evidence="2">Uncharacterized protein</fullName>
    </submittedName>
</protein>
<dbReference type="AlphaFoldDB" id="J9AM38"/>
<comment type="caution">
    <text evidence="2">The sequence shown here is derived from an EMBL/GenBank/DDBJ whole genome shotgun (WGS) entry which is preliminary data.</text>
</comment>
<dbReference type="EMBL" id="ADBV01010703">
    <property type="protein sequence ID" value="EJW75335.1"/>
    <property type="molecule type" value="Genomic_DNA"/>
</dbReference>
<dbReference type="Proteomes" id="UP000004810">
    <property type="component" value="Unassembled WGS sequence"/>
</dbReference>
<reference evidence="3" key="1">
    <citation type="submission" date="2012-08" db="EMBL/GenBank/DDBJ databases">
        <title>The Genome Sequence of Wuchereria bancrofti.</title>
        <authorList>
            <person name="Nutman T.B."/>
            <person name="Fink D.L."/>
            <person name="Russ C."/>
            <person name="Young S."/>
            <person name="Zeng Q."/>
            <person name="Koehrsen M."/>
            <person name="Alvarado L."/>
            <person name="Berlin A."/>
            <person name="Chapman S.B."/>
            <person name="Chen Z."/>
            <person name="Freedman E."/>
            <person name="Gellesch M."/>
            <person name="Goldberg J."/>
            <person name="Griggs A."/>
            <person name="Gujja S."/>
            <person name="Heilman E.R."/>
            <person name="Heiman D."/>
            <person name="Hepburn T."/>
            <person name="Howarth C."/>
            <person name="Jen D."/>
            <person name="Larson L."/>
            <person name="Lewis B."/>
            <person name="Mehta T."/>
            <person name="Park D."/>
            <person name="Pearson M."/>
            <person name="Roberts A."/>
            <person name="Saif S."/>
            <person name="Shea T."/>
            <person name="Shenoy N."/>
            <person name="Sisk P."/>
            <person name="Stolte C."/>
            <person name="Sykes S."/>
            <person name="Walk T."/>
            <person name="White J."/>
            <person name="Yandava C."/>
            <person name="Haas B."/>
            <person name="Henn M.R."/>
            <person name="Nusbaum C."/>
            <person name="Birren B."/>
        </authorList>
    </citation>
    <scope>NUCLEOTIDE SEQUENCE [LARGE SCALE GENOMIC DNA]</scope>
    <source>
        <strain evidence="3">NA</strain>
    </source>
</reference>
<sequence>DRDLESVISDSTAEDEVYDKKTSVKRSHNFEPTTGGGTERYRTEITTTKSTKGVSKY</sequence>
<gene>
    <name evidence="2" type="ORF">WUBG_13757</name>
</gene>
<organism evidence="2 3">
    <name type="scientific">Wuchereria bancrofti</name>
    <dbReference type="NCBI Taxonomy" id="6293"/>
    <lineage>
        <taxon>Eukaryota</taxon>
        <taxon>Metazoa</taxon>
        <taxon>Ecdysozoa</taxon>
        <taxon>Nematoda</taxon>
        <taxon>Chromadorea</taxon>
        <taxon>Rhabditida</taxon>
        <taxon>Spirurina</taxon>
        <taxon>Spiruromorpha</taxon>
        <taxon>Filarioidea</taxon>
        <taxon>Onchocercidae</taxon>
        <taxon>Wuchereria</taxon>
    </lineage>
</organism>
<feature type="non-terminal residue" evidence="2">
    <location>
        <position position="1"/>
    </location>
</feature>
<evidence type="ECO:0000313" key="2">
    <source>
        <dbReference type="EMBL" id="EJW75335.1"/>
    </source>
</evidence>
<feature type="region of interest" description="Disordered" evidence="1">
    <location>
        <begin position="1"/>
        <end position="57"/>
    </location>
</feature>
<evidence type="ECO:0000313" key="3">
    <source>
        <dbReference type="Proteomes" id="UP000004810"/>
    </source>
</evidence>
<accession>J9AM38</accession>